<gene>
    <name evidence="1" type="ORF">KFK09_022266</name>
</gene>
<dbReference type="Proteomes" id="UP000829196">
    <property type="component" value="Unassembled WGS sequence"/>
</dbReference>
<name>A0A8T3AI50_DENNO</name>
<comment type="caution">
    <text evidence="1">The sequence shown here is derived from an EMBL/GenBank/DDBJ whole genome shotgun (WGS) entry which is preliminary data.</text>
</comment>
<proteinExistence type="predicted"/>
<accession>A0A8T3AI50</accession>
<evidence type="ECO:0000313" key="2">
    <source>
        <dbReference type="Proteomes" id="UP000829196"/>
    </source>
</evidence>
<dbReference type="EMBL" id="JAGYWB010000016">
    <property type="protein sequence ID" value="KAI0495959.1"/>
    <property type="molecule type" value="Genomic_DNA"/>
</dbReference>
<reference evidence="1" key="1">
    <citation type="journal article" date="2022" name="Front. Genet.">
        <title>Chromosome-Scale Assembly of the Dendrobium nobile Genome Provides Insights Into the Molecular Mechanism of the Biosynthesis of the Medicinal Active Ingredient of Dendrobium.</title>
        <authorList>
            <person name="Xu Q."/>
            <person name="Niu S.-C."/>
            <person name="Li K.-L."/>
            <person name="Zheng P.-J."/>
            <person name="Zhang X.-J."/>
            <person name="Jia Y."/>
            <person name="Liu Y."/>
            <person name="Niu Y.-X."/>
            <person name="Yu L.-H."/>
            <person name="Chen D.-F."/>
            <person name="Zhang G.-Q."/>
        </authorList>
    </citation>
    <scope>NUCLEOTIDE SEQUENCE</scope>
    <source>
        <tissue evidence="1">Leaf</tissue>
    </source>
</reference>
<evidence type="ECO:0000313" key="1">
    <source>
        <dbReference type="EMBL" id="KAI0495959.1"/>
    </source>
</evidence>
<sequence length="70" mass="7963">MLQAAGLLGDVWMQDLCRFAYAKRDLSAAKSHAGINPPSPPLDRQSRIQYILKFRAYKGFGRRIARKGER</sequence>
<organism evidence="1 2">
    <name type="scientific">Dendrobium nobile</name>
    <name type="common">Orchid</name>
    <dbReference type="NCBI Taxonomy" id="94219"/>
    <lineage>
        <taxon>Eukaryota</taxon>
        <taxon>Viridiplantae</taxon>
        <taxon>Streptophyta</taxon>
        <taxon>Embryophyta</taxon>
        <taxon>Tracheophyta</taxon>
        <taxon>Spermatophyta</taxon>
        <taxon>Magnoliopsida</taxon>
        <taxon>Liliopsida</taxon>
        <taxon>Asparagales</taxon>
        <taxon>Orchidaceae</taxon>
        <taxon>Epidendroideae</taxon>
        <taxon>Malaxideae</taxon>
        <taxon>Dendrobiinae</taxon>
        <taxon>Dendrobium</taxon>
    </lineage>
</organism>
<protein>
    <submittedName>
        <fullName evidence="1">Uncharacterized protein</fullName>
    </submittedName>
</protein>
<keyword evidence="2" id="KW-1185">Reference proteome</keyword>
<dbReference type="AlphaFoldDB" id="A0A8T3AI50"/>